<organism evidence="1 2">
    <name type="scientific">Trapa incisa</name>
    <dbReference type="NCBI Taxonomy" id="236973"/>
    <lineage>
        <taxon>Eukaryota</taxon>
        <taxon>Viridiplantae</taxon>
        <taxon>Streptophyta</taxon>
        <taxon>Embryophyta</taxon>
        <taxon>Tracheophyta</taxon>
        <taxon>Spermatophyta</taxon>
        <taxon>Magnoliopsida</taxon>
        <taxon>eudicotyledons</taxon>
        <taxon>Gunneridae</taxon>
        <taxon>Pentapetalae</taxon>
        <taxon>rosids</taxon>
        <taxon>malvids</taxon>
        <taxon>Myrtales</taxon>
        <taxon>Lythraceae</taxon>
        <taxon>Trapa</taxon>
    </lineage>
</organism>
<comment type="caution">
    <text evidence="1">The sequence shown here is derived from an EMBL/GenBank/DDBJ whole genome shotgun (WGS) entry which is preliminary data.</text>
</comment>
<evidence type="ECO:0000313" key="1">
    <source>
        <dbReference type="EMBL" id="KAK4777581.1"/>
    </source>
</evidence>
<dbReference type="AlphaFoldDB" id="A0AAN7L278"/>
<gene>
    <name evidence="1" type="ORF">SAY87_017768</name>
</gene>
<sequence length="150" mass="16694">MEQVLQTFLLQIPRPMFHCQPKETSGLGCAVVNPSFTRRGKKVGSSGLKWVRDLPSKHGLYHLDKNSPTMSLPLILIEKPCQKNLLAKNSMADLVKKQACSSDGARNQAEMTCFAREKRARFQSPGGAVEVHAQQEPSSMEQLLEFLLCP</sequence>
<accession>A0AAN7L278</accession>
<proteinExistence type="predicted"/>
<protein>
    <submittedName>
        <fullName evidence="1">Uncharacterized protein</fullName>
    </submittedName>
</protein>
<keyword evidence="2" id="KW-1185">Reference proteome</keyword>
<dbReference type="EMBL" id="JAXIOK010000002">
    <property type="protein sequence ID" value="KAK4777581.1"/>
    <property type="molecule type" value="Genomic_DNA"/>
</dbReference>
<reference evidence="1 2" key="1">
    <citation type="journal article" date="2023" name="Hortic Res">
        <title>Pangenome of water caltrop reveals structural variations and asymmetric subgenome divergence after allopolyploidization.</title>
        <authorList>
            <person name="Zhang X."/>
            <person name="Chen Y."/>
            <person name="Wang L."/>
            <person name="Yuan Y."/>
            <person name="Fang M."/>
            <person name="Shi L."/>
            <person name="Lu R."/>
            <person name="Comes H.P."/>
            <person name="Ma Y."/>
            <person name="Chen Y."/>
            <person name="Huang G."/>
            <person name="Zhou Y."/>
            <person name="Zheng Z."/>
            <person name="Qiu Y."/>
        </authorList>
    </citation>
    <scope>NUCLEOTIDE SEQUENCE [LARGE SCALE GENOMIC DNA]</scope>
    <source>
        <tissue evidence="1">Roots</tissue>
    </source>
</reference>
<evidence type="ECO:0000313" key="2">
    <source>
        <dbReference type="Proteomes" id="UP001345219"/>
    </source>
</evidence>
<name>A0AAN7L278_9MYRT</name>
<dbReference type="Proteomes" id="UP001345219">
    <property type="component" value="Chromosome 14"/>
</dbReference>